<dbReference type="InterPro" id="IPR029057">
    <property type="entry name" value="PRTase-like"/>
</dbReference>
<evidence type="ECO:0000313" key="14">
    <source>
        <dbReference type="EMBL" id="MBE1523192.1"/>
    </source>
</evidence>
<comment type="function">
    <text evidence="2 11">Catalyzes a salvage reaction resulting in the formation of AMP, that is energically less costly than de novo synthesis.</text>
</comment>
<feature type="compositionally biased region" description="Pro residues" evidence="12">
    <location>
        <begin position="1"/>
        <end position="11"/>
    </location>
</feature>
<dbReference type="InterPro" id="IPR050054">
    <property type="entry name" value="UPRTase/APRTase"/>
</dbReference>
<dbReference type="HAMAP" id="MF_00004">
    <property type="entry name" value="Aden_phosphoribosyltr"/>
    <property type="match status" value="1"/>
</dbReference>
<dbReference type="InterPro" id="IPR005764">
    <property type="entry name" value="Ade_phspho_trans"/>
</dbReference>
<comment type="catalytic activity">
    <reaction evidence="1 11">
        <text>AMP + diphosphate = 5-phospho-alpha-D-ribose 1-diphosphate + adenine</text>
        <dbReference type="Rhea" id="RHEA:16609"/>
        <dbReference type="ChEBI" id="CHEBI:16708"/>
        <dbReference type="ChEBI" id="CHEBI:33019"/>
        <dbReference type="ChEBI" id="CHEBI:58017"/>
        <dbReference type="ChEBI" id="CHEBI:456215"/>
        <dbReference type="EC" id="2.4.2.7"/>
    </reaction>
</comment>
<reference evidence="14 15" key="1">
    <citation type="submission" date="2020-10" db="EMBL/GenBank/DDBJ databases">
        <title>Sequencing the genomes of 1000 actinobacteria strains.</title>
        <authorList>
            <person name="Klenk H.-P."/>
        </authorList>
    </citation>
    <scope>NUCLEOTIDE SEQUENCE [LARGE SCALE GENOMIC DNA]</scope>
    <source>
        <strain evidence="14 15">DSM 15666</strain>
    </source>
</reference>
<organism evidence="14 15">
    <name type="scientific">Nesterenkonia lutea</name>
    <dbReference type="NCBI Taxonomy" id="272919"/>
    <lineage>
        <taxon>Bacteria</taxon>
        <taxon>Bacillati</taxon>
        <taxon>Actinomycetota</taxon>
        <taxon>Actinomycetes</taxon>
        <taxon>Micrococcales</taxon>
        <taxon>Micrococcaceae</taxon>
        <taxon>Nesterenkonia</taxon>
    </lineage>
</organism>
<dbReference type="SUPFAM" id="SSF53271">
    <property type="entry name" value="PRTase-like"/>
    <property type="match status" value="1"/>
</dbReference>
<keyword evidence="9 11" id="KW-0808">Transferase</keyword>
<keyword evidence="7 11" id="KW-0963">Cytoplasm</keyword>
<dbReference type="Proteomes" id="UP000643525">
    <property type="component" value="Unassembled WGS sequence"/>
</dbReference>
<comment type="subunit">
    <text evidence="11">Homodimer.</text>
</comment>
<comment type="pathway">
    <text evidence="4 11">Purine metabolism; AMP biosynthesis via salvage pathway; AMP from adenine: step 1/1.</text>
</comment>
<dbReference type="Pfam" id="PF00156">
    <property type="entry name" value="Pribosyltran"/>
    <property type="match status" value="1"/>
</dbReference>
<proteinExistence type="inferred from homology"/>
<evidence type="ECO:0000256" key="2">
    <source>
        <dbReference type="ARBA" id="ARBA00003968"/>
    </source>
</evidence>
<evidence type="ECO:0000313" key="15">
    <source>
        <dbReference type="Proteomes" id="UP000643525"/>
    </source>
</evidence>
<evidence type="ECO:0000256" key="3">
    <source>
        <dbReference type="ARBA" id="ARBA00004496"/>
    </source>
</evidence>
<evidence type="ECO:0000259" key="13">
    <source>
        <dbReference type="Pfam" id="PF00156"/>
    </source>
</evidence>
<dbReference type="CDD" id="cd06223">
    <property type="entry name" value="PRTases_typeI"/>
    <property type="match status" value="1"/>
</dbReference>
<gene>
    <name evidence="11" type="primary">apt</name>
    <name evidence="14" type="ORF">H4W27_000310</name>
</gene>
<evidence type="ECO:0000256" key="12">
    <source>
        <dbReference type="SAM" id="MobiDB-lite"/>
    </source>
</evidence>
<keyword evidence="15" id="KW-1185">Reference proteome</keyword>
<accession>A0ABR9JB82</accession>
<dbReference type="NCBIfam" id="NF002636">
    <property type="entry name" value="PRK02304.1-5"/>
    <property type="match status" value="1"/>
</dbReference>
<feature type="region of interest" description="Disordered" evidence="12">
    <location>
        <begin position="1"/>
        <end position="24"/>
    </location>
</feature>
<comment type="similarity">
    <text evidence="5 11">Belongs to the purine/pyrimidine phosphoribosyltransferase family.</text>
</comment>
<dbReference type="InterPro" id="IPR000836">
    <property type="entry name" value="PRTase_dom"/>
</dbReference>
<evidence type="ECO:0000256" key="1">
    <source>
        <dbReference type="ARBA" id="ARBA00000868"/>
    </source>
</evidence>
<dbReference type="GO" id="GO:0003999">
    <property type="term" value="F:adenine phosphoribosyltransferase activity"/>
    <property type="evidence" value="ECO:0007669"/>
    <property type="project" value="UniProtKB-EC"/>
</dbReference>
<dbReference type="PANTHER" id="PTHR32315">
    <property type="entry name" value="ADENINE PHOSPHORIBOSYLTRANSFERASE"/>
    <property type="match status" value="1"/>
</dbReference>
<evidence type="ECO:0000256" key="8">
    <source>
        <dbReference type="ARBA" id="ARBA00022676"/>
    </source>
</evidence>
<evidence type="ECO:0000256" key="7">
    <source>
        <dbReference type="ARBA" id="ARBA00022490"/>
    </source>
</evidence>
<dbReference type="PANTHER" id="PTHR32315:SF3">
    <property type="entry name" value="ADENINE PHOSPHORIBOSYLTRANSFERASE"/>
    <property type="match status" value="1"/>
</dbReference>
<feature type="domain" description="Phosphoribosyltransferase" evidence="13">
    <location>
        <begin position="60"/>
        <end position="175"/>
    </location>
</feature>
<protein>
    <recommendedName>
        <fullName evidence="6 11">Adenine phosphoribosyltransferase</fullName>
        <shortName evidence="11">APRT</shortName>
        <ecNumber evidence="6 11">2.4.2.7</ecNumber>
    </recommendedName>
</protein>
<comment type="caution">
    <text evidence="14">The sequence shown here is derived from an EMBL/GenBank/DDBJ whole genome shotgun (WGS) entry which is preliminary data.</text>
</comment>
<dbReference type="EMBL" id="JADBED010000001">
    <property type="protein sequence ID" value="MBE1523192.1"/>
    <property type="molecule type" value="Genomic_DNA"/>
</dbReference>
<evidence type="ECO:0000256" key="5">
    <source>
        <dbReference type="ARBA" id="ARBA00008391"/>
    </source>
</evidence>
<evidence type="ECO:0000256" key="11">
    <source>
        <dbReference type="HAMAP-Rule" id="MF_00004"/>
    </source>
</evidence>
<dbReference type="Gene3D" id="3.40.50.2020">
    <property type="match status" value="1"/>
</dbReference>
<sequence>MSTPPSSPHPPVTGASRPSSSAPTAGQLAHARSLFAVTPDFPEPGVFFQDISPVLADPAALRTVAEGLFAPFAGGFDMVAGIEARGFTLAGMIAALTGTGFLPIRKAGKLPAPGGRVEYTLEYGTAVIEAPDVLNPEHRVLIVDDVLATGGTLAASRELIGQLGCQVTGAAVVLEIEALRGREISGEVHALFHA</sequence>
<comment type="subcellular location">
    <subcellularLocation>
        <location evidence="3 11">Cytoplasm</location>
    </subcellularLocation>
</comment>
<dbReference type="EC" id="2.4.2.7" evidence="6 11"/>
<evidence type="ECO:0000256" key="10">
    <source>
        <dbReference type="ARBA" id="ARBA00022726"/>
    </source>
</evidence>
<name>A0ABR9JB82_9MICC</name>
<evidence type="ECO:0000256" key="6">
    <source>
        <dbReference type="ARBA" id="ARBA00011893"/>
    </source>
</evidence>
<evidence type="ECO:0000256" key="4">
    <source>
        <dbReference type="ARBA" id="ARBA00004659"/>
    </source>
</evidence>
<keyword evidence="8 11" id="KW-0328">Glycosyltransferase</keyword>
<evidence type="ECO:0000256" key="9">
    <source>
        <dbReference type="ARBA" id="ARBA00022679"/>
    </source>
</evidence>
<keyword evidence="10 11" id="KW-0660">Purine salvage</keyword>